<dbReference type="SMART" id="SM01065">
    <property type="entry name" value="CBM_2"/>
    <property type="match status" value="1"/>
</dbReference>
<dbReference type="AlphaFoldDB" id="A0A1Q9D3G2"/>
<dbReference type="PROSITE" id="PS00107">
    <property type="entry name" value="PROTEIN_KINASE_ATP"/>
    <property type="match status" value="1"/>
</dbReference>
<protein>
    <recommendedName>
        <fullName evidence="1">non-specific serine/threonine protein kinase</fullName>
        <ecNumber evidence="1">2.7.11.1</ecNumber>
    </recommendedName>
</protein>
<evidence type="ECO:0000256" key="3">
    <source>
        <dbReference type="ARBA" id="ARBA00022679"/>
    </source>
</evidence>
<keyword evidence="6 9" id="KW-0067">ATP-binding</keyword>
<dbReference type="InterPro" id="IPR053235">
    <property type="entry name" value="Ser_Thr_kinase"/>
</dbReference>
<dbReference type="SMART" id="SM00220">
    <property type="entry name" value="S_TKc"/>
    <property type="match status" value="1"/>
</dbReference>
<dbReference type="CDD" id="cd14014">
    <property type="entry name" value="STKc_PknB_like"/>
    <property type="match status" value="1"/>
</dbReference>
<comment type="caution">
    <text evidence="12">The sequence shown here is derived from an EMBL/GenBank/DDBJ whole genome shotgun (WGS) entry which is preliminary data.</text>
</comment>
<dbReference type="Gene3D" id="1.10.510.10">
    <property type="entry name" value="Transferase(Phosphotransferase) domain 1"/>
    <property type="match status" value="1"/>
</dbReference>
<keyword evidence="2" id="KW-0723">Serine/threonine-protein kinase</keyword>
<comment type="catalytic activity">
    <reaction evidence="7">
        <text>L-threonyl-[protein] + ATP = O-phospho-L-threonyl-[protein] + ADP + H(+)</text>
        <dbReference type="Rhea" id="RHEA:46608"/>
        <dbReference type="Rhea" id="RHEA-COMP:11060"/>
        <dbReference type="Rhea" id="RHEA-COMP:11605"/>
        <dbReference type="ChEBI" id="CHEBI:15378"/>
        <dbReference type="ChEBI" id="CHEBI:30013"/>
        <dbReference type="ChEBI" id="CHEBI:30616"/>
        <dbReference type="ChEBI" id="CHEBI:61977"/>
        <dbReference type="ChEBI" id="CHEBI:456216"/>
        <dbReference type="EC" id="2.7.11.1"/>
    </reaction>
</comment>
<gene>
    <name evidence="12" type="primary">CIPK31</name>
    <name evidence="12" type="ORF">AK812_SmicGene28867</name>
</gene>
<dbReference type="InterPro" id="IPR013783">
    <property type="entry name" value="Ig-like_fold"/>
</dbReference>
<evidence type="ECO:0000259" key="10">
    <source>
        <dbReference type="PROSITE" id="PS50011"/>
    </source>
</evidence>
<dbReference type="PANTHER" id="PTHR24361">
    <property type="entry name" value="MITOGEN-ACTIVATED KINASE KINASE KINASE"/>
    <property type="match status" value="1"/>
</dbReference>
<dbReference type="PROSITE" id="PS51166">
    <property type="entry name" value="CBM20"/>
    <property type="match status" value="1"/>
</dbReference>
<dbReference type="GO" id="GO:2001070">
    <property type="term" value="F:starch binding"/>
    <property type="evidence" value="ECO:0007669"/>
    <property type="project" value="InterPro"/>
</dbReference>
<feature type="domain" description="CBM20" evidence="11">
    <location>
        <begin position="131"/>
        <end position="239"/>
    </location>
</feature>
<dbReference type="Gene3D" id="2.60.40.10">
    <property type="entry name" value="Immunoglobulins"/>
    <property type="match status" value="2"/>
</dbReference>
<accession>A0A1Q9D3G2</accession>
<dbReference type="CDD" id="cd05467">
    <property type="entry name" value="CBM20"/>
    <property type="match status" value="1"/>
</dbReference>
<reference evidence="12 13" key="1">
    <citation type="submission" date="2016-02" db="EMBL/GenBank/DDBJ databases">
        <title>Genome analysis of coral dinoflagellate symbionts highlights evolutionary adaptations to a symbiotic lifestyle.</title>
        <authorList>
            <person name="Aranda M."/>
            <person name="Li Y."/>
            <person name="Liew Y.J."/>
            <person name="Baumgarten S."/>
            <person name="Simakov O."/>
            <person name="Wilson M."/>
            <person name="Piel J."/>
            <person name="Ashoor H."/>
            <person name="Bougouffa S."/>
            <person name="Bajic V.B."/>
            <person name="Ryu T."/>
            <person name="Ravasi T."/>
            <person name="Bayer T."/>
            <person name="Micklem G."/>
            <person name="Kim H."/>
            <person name="Bhak J."/>
            <person name="Lajeunesse T.C."/>
            <person name="Voolstra C.R."/>
        </authorList>
    </citation>
    <scope>NUCLEOTIDE SEQUENCE [LARGE SCALE GENOMIC DNA]</scope>
    <source>
        <strain evidence="12 13">CCMP2467</strain>
    </source>
</reference>
<evidence type="ECO:0000256" key="9">
    <source>
        <dbReference type="PROSITE-ProRule" id="PRU10141"/>
    </source>
</evidence>
<dbReference type="GO" id="GO:0005524">
    <property type="term" value="F:ATP binding"/>
    <property type="evidence" value="ECO:0007669"/>
    <property type="project" value="UniProtKB-UniRule"/>
</dbReference>
<evidence type="ECO:0000256" key="4">
    <source>
        <dbReference type="ARBA" id="ARBA00022741"/>
    </source>
</evidence>
<dbReference type="InterPro" id="IPR008271">
    <property type="entry name" value="Ser/Thr_kinase_AS"/>
</dbReference>
<dbReference type="GO" id="GO:0005737">
    <property type="term" value="C:cytoplasm"/>
    <property type="evidence" value="ECO:0007669"/>
    <property type="project" value="TreeGrafter"/>
</dbReference>
<evidence type="ECO:0000256" key="5">
    <source>
        <dbReference type="ARBA" id="ARBA00022777"/>
    </source>
</evidence>
<dbReference type="OrthoDB" id="10252354at2759"/>
<proteinExistence type="predicted"/>
<dbReference type="EC" id="2.7.11.1" evidence="1"/>
<evidence type="ECO:0000256" key="1">
    <source>
        <dbReference type="ARBA" id="ARBA00012513"/>
    </source>
</evidence>
<dbReference type="GO" id="GO:0004674">
    <property type="term" value="F:protein serine/threonine kinase activity"/>
    <property type="evidence" value="ECO:0007669"/>
    <property type="project" value="UniProtKB-KW"/>
</dbReference>
<name>A0A1Q9D3G2_SYMMI</name>
<feature type="domain" description="Protein kinase" evidence="10">
    <location>
        <begin position="331"/>
        <end position="600"/>
    </location>
</feature>
<dbReference type="PROSITE" id="PS00108">
    <property type="entry name" value="PROTEIN_KINASE_ST"/>
    <property type="match status" value="1"/>
</dbReference>
<evidence type="ECO:0000256" key="8">
    <source>
        <dbReference type="ARBA" id="ARBA00048679"/>
    </source>
</evidence>
<dbReference type="InterPro" id="IPR000719">
    <property type="entry name" value="Prot_kinase_dom"/>
</dbReference>
<evidence type="ECO:0000256" key="6">
    <source>
        <dbReference type="ARBA" id="ARBA00022840"/>
    </source>
</evidence>
<keyword evidence="3" id="KW-0808">Transferase</keyword>
<dbReference type="Pfam" id="PF00069">
    <property type="entry name" value="Pkinase"/>
    <property type="match status" value="1"/>
</dbReference>
<dbReference type="Proteomes" id="UP000186817">
    <property type="component" value="Unassembled WGS sequence"/>
</dbReference>
<keyword evidence="5 12" id="KW-0418">Kinase</keyword>
<dbReference type="EMBL" id="LSRX01000750">
    <property type="protein sequence ID" value="OLP89675.1"/>
    <property type="molecule type" value="Genomic_DNA"/>
</dbReference>
<evidence type="ECO:0000259" key="11">
    <source>
        <dbReference type="PROSITE" id="PS51166"/>
    </source>
</evidence>
<dbReference type="InterPro" id="IPR002044">
    <property type="entry name" value="CBM20"/>
</dbReference>
<dbReference type="InterPro" id="IPR011009">
    <property type="entry name" value="Kinase-like_dom_sf"/>
</dbReference>
<dbReference type="Gene3D" id="3.30.200.20">
    <property type="entry name" value="Phosphorylase Kinase, domain 1"/>
    <property type="match status" value="1"/>
</dbReference>
<evidence type="ECO:0000256" key="2">
    <source>
        <dbReference type="ARBA" id="ARBA00022527"/>
    </source>
</evidence>
<comment type="catalytic activity">
    <reaction evidence="8">
        <text>L-seryl-[protein] + ATP = O-phospho-L-seryl-[protein] + ADP + H(+)</text>
        <dbReference type="Rhea" id="RHEA:17989"/>
        <dbReference type="Rhea" id="RHEA-COMP:9863"/>
        <dbReference type="Rhea" id="RHEA-COMP:11604"/>
        <dbReference type="ChEBI" id="CHEBI:15378"/>
        <dbReference type="ChEBI" id="CHEBI:29999"/>
        <dbReference type="ChEBI" id="CHEBI:30616"/>
        <dbReference type="ChEBI" id="CHEBI:83421"/>
        <dbReference type="ChEBI" id="CHEBI:456216"/>
        <dbReference type="EC" id="2.7.11.1"/>
    </reaction>
</comment>
<dbReference type="InterPro" id="IPR017441">
    <property type="entry name" value="Protein_kinase_ATP_BS"/>
</dbReference>
<dbReference type="PANTHER" id="PTHR24361:SF433">
    <property type="entry name" value="PROTEIN KINASE DOMAIN-CONTAINING PROTEIN"/>
    <property type="match status" value="1"/>
</dbReference>
<dbReference type="SUPFAM" id="SSF49452">
    <property type="entry name" value="Starch-binding domain-like"/>
    <property type="match status" value="2"/>
</dbReference>
<keyword evidence="4 9" id="KW-0547">Nucleotide-binding</keyword>
<evidence type="ECO:0000256" key="7">
    <source>
        <dbReference type="ARBA" id="ARBA00047899"/>
    </source>
</evidence>
<dbReference type="Pfam" id="PF00686">
    <property type="entry name" value="CBM_20"/>
    <property type="match status" value="1"/>
</dbReference>
<organism evidence="12 13">
    <name type="scientific">Symbiodinium microadriaticum</name>
    <name type="common">Dinoflagellate</name>
    <name type="synonym">Zooxanthella microadriatica</name>
    <dbReference type="NCBI Taxonomy" id="2951"/>
    <lineage>
        <taxon>Eukaryota</taxon>
        <taxon>Sar</taxon>
        <taxon>Alveolata</taxon>
        <taxon>Dinophyceae</taxon>
        <taxon>Suessiales</taxon>
        <taxon>Symbiodiniaceae</taxon>
        <taxon>Symbiodinium</taxon>
    </lineage>
</organism>
<evidence type="ECO:0000313" key="13">
    <source>
        <dbReference type="Proteomes" id="UP000186817"/>
    </source>
</evidence>
<dbReference type="PROSITE" id="PS50011">
    <property type="entry name" value="PROTEIN_KINASE_DOM"/>
    <property type="match status" value="1"/>
</dbReference>
<evidence type="ECO:0000313" key="12">
    <source>
        <dbReference type="EMBL" id="OLP89675.1"/>
    </source>
</evidence>
<feature type="binding site" evidence="9">
    <location>
        <position position="360"/>
    </location>
    <ligand>
        <name>ATP</name>
        <dbReference type="ChEBI" id="CHEBI:30616"/>
    </ligand>
</feature>
<dbReference type="SUPFAM" id="SSF56112">
    <property type="entry name" value="Protein kinase-like (PK-like)"/>
    <property type="match status" value="1"/>
</dbReference>
<keyword evidence="13" id="KW-1185">Reference proteome</keyword>
<sequence length="608" mass="67478">MDLLLRLWPAPEKSCIPKLGGTRRAHEYPKWSGTLDCQECMTEYKFVIFDARDDRAVWEDGANRFFGFNSNGEIYTSTGPAELHTPRFGVVDGTGPRIASGRSRKTSFSDDDAAEYAVPVPVTPKVKAGNASGGFDDELHFDVVCGITGVGDAVVAVGSCDELGSWDVFKGVKLCTSGEVFPRWMGMVHMKSCDVSTIQFKLAIIKGNSAEWESSDNRQLRLPAGVGEGPWQALCEWNNSHCQVQPLRMEAVMSDDLWDAAIFDAPTGWARAATEPPPGPAQPLADLKPKQQKGLQWRRQMANKLVLEHTRSKLEMERQEMALNASLRDLYDVQESVGQGCMGVVHKGKRKSDGKEVALKMLRVDDEEMGQIVKREYDTLTSLNHPYIIKAIDYLSERGQAIIVLEYFHGETLTRAVRTSSAKTGLLTEGRARRIFQMLVSAVEYLHARHIIHRDIKGDNVLVSANFDDLRLIDFNVAGRLLEGDSLTVTGTQEYWPPELFRDVTARSIWESSSVAGKAGDIWSAGLCLHLLITGQLPKRAADFKNAEAFKEAVATKPVTCQDASWKEISIPGRDVLQRCMQMEPQLRPTAEDLLGERWFQEGLGVGG</sequence>
<dbReference type="InterPro" id="IPR013784">
    <property type="entry name" value="Carb-bd-like_fold"/>
</dbReference>